<gene>
    <name evidence="1" type="ORF">E2C01_011929</name>
</gene>
<evidence type="ECO:0000313" key="2">
    <source>
        <dbReference type="Proteomes" id="UP000324222"/>
    </source>
</evidence>
<protein>
    <submittedName>
        <fullName evidence="1">Uncharacterized protein</fullName>
    </submittedName>
</protein>
<dbReference type="AlphaFoldDB" id="A0A5B7DD97"/>
<accession>A0A5B7DD97</accession>
<dbReference type="EMBL" id="VSRR010000731">
    <property type="protein sequence ID" value="MPC19025.1"/>
    <property type="molecule type" value="Genomic_DNA"/>
</dbReference>
<organism evidence="1 2">
    <name type="scientific">Portunus trituberculatus</name>
    <name type="common">Swimming crab</name>
    <name type="synonym">Neptunus trituberculatus</name>
    <dbReference type="NCBI Taxonomy" id="210409"/>
    <lineage>
        <taxon>Eukaryota</taxon>
        <taxon>Metazoa</taxon>
        <taxon>Ecdysozoa</taxon>
        <taxon>Arthropoda</taxon>
        <taxon>Crustacea</taxon>
        <taxon>Multicrustacea</taxon>
        <taxon>Malacostraca</taxon>
        <taxon>Eumalacostraca</taxon>
        <taxon>Eucarida</taxon>
        <taxon>Decapoda</taxon>
        <taxon>Pleocyemata</taxon>
        <taxon>Brachyura</taxon>
        <taxon>Eubrachyura</taxon>
        <taxon>Portunoidea</taxon>
        <taxon>Portunidae</taxon>
        <taxon>Portuninae</taxon>
        <taxon>Portunus</taxon>
    </lineage>
</organism>
<proteinExistence type="predicted"/>
<reference evidence="1 2" key="1">
    <citation type="submission" date="2019-05" db="EMBL/GenBank/DDBJ databases">
        <title>Another draft genome of Portunus trituberculatus and its Hox gene families provides insights of decapod evolution.</title>
        <authorList>
            <person name="Jeong J.-H."/>
            <person name="Song I."/>
            <person name="Kim S."/>
            <person name="Choi T."/>
            <person name="Kim D."/>
            <person name="Ryu S."/>
            <person name="Kim W."/>
        </authorList>
    </citation>
    <scope>NUCLEOTIDE SEQUENCE [LARGE SCALE GENOMIC DNA]</scope>
    <source>
        <tissue evidence="1">Muscle</tissue>
    </source>
</reference>
<comment type="caution">
    <text evidence="1">The sequence shown here is derived from an EMBL/GenBank/DDBJ whole genome shotgun (WGS) entry which is preliminary data.</text>
</comment>
<name>A0A5B7DD97_PORTR</name>
<sequence>MSLHHRRHRLVLFNELQFLRFCCHGCASVLFPPWRGGAPLLHGCLGAVHLLATPAKPRHHNFHAFTLYLPSAEKSPAACPAALRPASRSAGGDTHAKAAAASIIGITETPVCSAATTITLTGAPFSAVI</sequence>
<dbReference type="Proteomes" id="UP000324222">
    <property type="component" value="Unassembled WGS sequence"/>
</dbReference>
<keyword evidence="2" id="KW-1185">Reference proteome</keyword>
<evidence type="ECO:0000313" key="1">
    <source>
        <dbReference type="EMBL" id="MPC19025.1"/>
    </source>
</evidence>